<dbReference type="InParanoid" id="K1Q836"/>
<dbReference type="EMBL" id="JH818597">
    <property type="protein sequence ID" value="EKC30053.1"/>
    <property type="molecule type" value="Genomic_DNA"/>
</dbReference>
<organism evidence="2">
    <name type="scientific">Magallana gigas</name>
    <name type="common">Pacific oyster</name>
    <name type="synonym">Crassostrea gigas</name>
    <dbReference type="NCBI Taxonomy" id="29159"/>
    <lineage>
        <taxon>Eukaryota</taxon>
        <taxon>Metazoa</taxon>
        <taxon>Spiralia</taxon>
        <taxon>Lophotrochozoa</taxon>
        <taxon>Mollusca</taxon>
        <taxon>Bivalvia</taxon>
        <taxon>Autobranchia</taxon>
        <taxon>Pteriomorphia</taxon>
        <taxon>Ostreida</taxon>
        <taxon>Ostreoidea</taxon>
        <taxon>Ostreidae</taxon>
        <taxon>Magallana</taxon>
    </lineage>
</organism>
<gene>
    <name evidence="2" type="ORF">CGI_10018732</name>
</gene>
<name>K1Q836_MAGGI</name>
<proteinExistence type="predicted"/>
<feature type="compositionally biased region" description="Polar residues" evidence="1">
    <location>
        <begin position="59"/>
        <end position="68"/>
    </location>
</feature>
<dbReference type="HOGENOM" id="CLU_2796429_0_0_1"/>
<accession>K1Q836</accession>
<sequence>MTDRPQITDILLAALFRTDSICGSPSTTVHTVGCLIQDGQWAQRPGRQSDQPLEKGTMASLSEESLLC</sequence>
<evidence type="ECO:0000256" key="1">
    <source>
        <dbReference type="SAM" id="MobiDB-lite"/>
    </source>
</evidence>
<dbReference type="AlphaFoldDB" id="K1Q836"/>
<feature type="region of interest" description="Disordered" evidence="1">
    <location>
        <begin position="41"/>
        <end position="68"/>
    </location>
</feature>
<protein>
    <submittedName>
        <fullName evidence="2">Uncharacterized protein</fullName>
    </submittedName>
</protein>
<reference evidence="2" key="1">
    <citation type="journal article" date="2012" name="Nature">
        <title>The oyster genome reveals stress adaptation and complexity of shell formation.</title>
        <authorList>
            <person name="Zhang G."/>
            <person name="Fang X."/>
            <person name="Guo X."/>
            <person name="Li L."/>
            <person name="Luo R."/>
            <person name="Xu F."/>
            <person name="Yang P."/>
            <person name="Zhang L."/>
            <person name="Wang X."/>
            <person name="Qi H."/>
            <person name="Xiong Z."/>
            <person name="Que H."/>
            <person name="Xie Y."/>
            <person name="Holland P.W."/>
            <person name="Paps J."/>
            <person name="Zhu Y."/>
            <person name="Wu F."/>
            <person name="Chen Y."/>
            <person name="Wang J."/>
            <person name="Peng C."/>
            <person name="Meng J."/>
            <person name="Yang L."/>
            <person name="Liu J."/>
            <person name="Wen B."/>
            <person name="Zhang N."/>
            <person name="Huang Z."/>
            <person name="Zhu Q."/>
            <person name="Feng Y."/>
            <person name="Mount A."/>
            <person name="Hedgecock D."/>
            <person name="Xu Z."/>
            <person name="Liu Y."/>
            <person name="Domazet-Loso T."/>
            <person name="Du Y."/>
            <person name="Sun X."/>
            <person name="Zhang S."/>
            <person name="Liu B."/>
            <person name="Cheng P."/>
            <person name="Jiang X."/>
            <person name="Li J."/>
            <person name="Fan D."/>
            <person name="Wang W."/>
            <person name="Fu W."/>
            <person name="Wang T."/>
            <person name="Wang B."/>
            <person name="Zhang J."/>
            <person name="Peng Z."/>
            <person name="Li Y."/>
            <person name="Li N."/>
            <person name="Wang J."/>
            <person name="Chen M."/>
            <person name="He Y."/>
            <person name="Tan F."/>
            <person name="Song X."/>
            <person name="Zheng Q."/>
            <person name="Huang R."/>
            <person name="Yang H."/>
            <person name="Du X."/>
            <person name="Chen L."/>
            <person name="Yang M."/>
            <person name="Gaffney P.M."/>
            <person name="Wang S."/>
            <person name="Luo L."/>
            <person name="She Z."/>
            <person name="Ming Y."/>
            <person name="Huang W."/>
            <person name="Zhang S."/>
            <person name="Huang B."/>
            <person name="Zhang Y."/>
            <person name="Qu T."/>
            <person name="Ni P."/>
            <person name="Miao G."/>
            <person name="Wang J."/>
            <person name="Wang Q."/>
            <person name="Steinberg C.E."/>
            <person name="Wang H."/>
            <person name="Li N."/>
            <person name="Qian L."/>
            <person name="Zhang G."/>
            <person name="Li Y."/>
            <person name="Yang H."/>
            <person name="Liu X."/>
            <person name="Wang J."/>
            <person name="Yin Y."/>
            <person name="Wang J."/>
        </authorList>
    </citation>
    <scope>NUCLEOTIDE SEQUENCE [LARGE SCALE GENOMIC DNA]</scope>
    <source>
        <strain evidence="2">05x7-T-G4-1.051#20</strain>
    </source>
</reference>
<evidence type="ECO:0000313" key="2">
    <source>
        <dbReference type="EMBL" id="EKC30053.1"/>
    </source>
</evidence>